<accession>A0A0R0E0K5</accession>
<name>A0A0R0E0K5_9GAMM</name>
<sequence>MIDPDTSSPAPPSPVQKLGAVLWPSFFVAVVASVLFFAFFDPLDLQRIGFPQHAISRGLGYTAGFFLAWLGTFCACSVTALLLRAPGGDEEPPLE</sequence>
<evidence type="ECO:0000313" key="1">
    <source>
        <dbReference type="EMBL" id="ALJ27837.1"/>
    </source>
</evidence>
<proteinExistence type="predicted"/>
<dbReference type="EMBL" id="CP012900">
    <property type="protein sequence ID" value="ALJ27837.1"/>
    <property type="molecule type" value="Genomic_DNA"/>
</dbReference>
<dbReference type="AlphaFoldDB" id="A0A0R0E0K5"/>
<protein>
    <submittedName>
        <fullName evidence="1">Membrane protein</fullName>
    </submittedName>
</protein>
<dbReference type="Proteomes" id="UP000061010">
    <property type="component" value="Chromosome"/>
</dbReference>
<gene>
    <name evidence="1" type="ORF">AOT14_14370</name>
</gene>
<keyword evidence="2" id="KW-1185">Reference proteome</keyword>
<dbReference type="PATRIC" id="fig|128780.6.peg.1447"/>
<dbReference type="KEGG" id="sacz:AOT14_14370"/>
<organism evidence="1 2">
    <name type="scientific">Stenotrophomonas acidaminiphila</name>
    <dbReference type="NCBI Taxonomy" id="128780"/>
    <lineage>
        <taxon>Bacteria</taxon>
        <taxon>Pseudomonadati</taxon>
        <taxon>Pseudomonadota</taxon>
        <taxon>Gammaproteobacteria</taxon>
        <taxon>Lysobacterales</taxon>
        <taxon>Lysobacteraceae</taxon>
        <taxon>Stenotrophomonas</taxon>
    </lineage>
</organism>
<dbReference type="RefSeq" id="WP_054664695.1">
    <property type="nucleotide sequence ID" value="NZ_CP043570.1"/>
</dbReference>
<reference evidence="1 2" key="1">
    <citation type="journal article" date="2015" name="Genome Announc.">
        <title>Complete Genome Sequencing of Stenotrophomonas acidaminiphila ZAC14D2_NAIMI4_2, a Multidrug-Resistant Strain Isolated from Sediments of a Polluted River in Mexico, Uncovers New Antibiotic Resistance Genes and a Novel Class-II Lasso Peptide Biosynthesis Gene Cluster.</title>
        <authorList>
            <person name="Vinuesa P."/>
            <person name="Ochoa-Sanchez L.E."/>
        </authorList>
    </citation>
    <scope>NUCLEOTIDE SEQUENCE [LARGE SCALE GENOMIC DNA]</scope>
    <source>
        <strain evidence="1 2">ZAC14D2_NAIMI4_2</strain>
    </source>
</reference>
<evidence type="ECO:0000313" key="2">
    <source>
        <dbReference type="Proteomes" id="UP000061010"/>
    </source>
</evidence>
<dbReference type="OrthoDB" id="6052177at2"/>